<evidence type="ECO:0000256" key="10">
    <source>
        <dbReference type="SAM" id="MobiDB-lite"/>
    </source>
</evidence>
<feature type="domain" description="LysM" evidence="13">
    <location>
        <begin position="225"/>
        <end position="269"/>
    </location>
</feature>
<reference evidence="15" key="1">
    <citation type="submission" date="2025-08" db="UniProtKB">
        <authorList>
            <consortium name="RefSeq"/>
        </authorList>
    </citation>
    <scope>IDENTIFICATION</scope>
</reference>
<evidence type="ECO:0000256" key="9">
    <source>
        <dbReference type="ARBA" id="ARBA00023157"/>
    </source>
</evidence>
<dbReference type="Gene3D" id="3.10.350.10">
    <property type="entry name" value="LysM domain"/>
    <property type="match status" value="1"/>
</dbReference>
<name>A0AB40C3M3_DIOCR</name>
<dbReference type="InterPro" id="IPR001245">
    <property type="entry name" value="Ser-Thr/Tyr_kinase_cat_dom"/>
</dbReference>
<dbReference type="PANTHER" id="PTHR45927:SF6">
    <property type="entry name" value="PROTEIN LYK5"/>
    <property type="match status" value="1"/>
</dbReference>
<keyword evidence="2" id="KW-1003">Cell membrane</keyword>
<dbReference type="InterPro" id="IPR036779">
    <property type="entry name" value="LysM_dom_sf"/>
</dbReference>
<sequence>MSARSGAALGNHGRRDWRWFSGAAKRRNASEGFREGMATKQPQTVYFSLVFLFCHLLLRRCDGQQAYLNNDQLDCNKNGSNTLGYQCNGAAKSCDSYLIFRSQPPYQSPVQIASLFSSNTSAISAINDIPENSSALDGSQLIVPIPCSCSSSYYQHNVSYTLKPQDLYFSVANNTYQGLSTCQALIAQNPSLPATSLNPGDIITVPLRCACPTRSQINQGVRFLLTYTPVFGEDVPTLASRFNVTADSIVNANTLPTGDTIFPYTSLLIPLPASPSKAQTITPPPPPATPPPPPPPPTPASGGGGDGSSDNKGLYIGVSIGAAAILILCGVVIWFVCRGRRRRSEPSSFQDSKEGSAGHGVLSTKSSTAPGIGGIGVSDEIRIAIESLTVYKFRELNEATGSFREEHKIKGSVYRGVINGDEAAIKQLKGDVSNEITILKQINHSNVIRLSGFCVHEGNTFLVYEFARNGSLADWLHHSNKDKDDNSKYPPSDPCSCLSWKQRVQIACGVADGLSYLHNYANPQYVHKDLRSSNILLDGEFTAKIANFGLARSVERREALQLTRHVTGTQGYMAPEYLEHGLISPKLDVFSFGVVLLEILSGKEAVSLREKEGGEEKEQVLLSARIGPMLSAENVQSELRDFIDPCLADEYPFDLAYAMAQLAMRCVARDPSSRPDMTEVLVTLSAIYHSTLDWDP</sequence>
<comment type="subcellular location">
    <subcellularLocation>
        <location evidence="1">Cell membrane</location>
        <topology evidence="1">Single-pass membrane protein</topology>
    </subcellularLocation>
</comment>
<feature type="region of interest" description="Disordered" evidence="10">
    <location>
        <begin position="344"/>
        <end position="365"/>
    </location>
</feature>
<dbReference type="InterPro" id="IPR011009">
    <property type="entry name" value="Kinase-like_dom_sf"/>
</dbReference>
<dbReference type="InterPro" id="IPR052611">
    <property type="entry name" value="Plant_RLK_LysM"/>
</dbReference>
<keyword evidence="14" id="KW-1185">Reference proteome</keyword>
<dbReference type="InterPro" id="IPR056562">
    <property type="entry name" value="LysM2_CERK1_LYK3_4_5"/>
</dbReference>
<dbReference type="PROSITE" id="PS51782">
    <property type="entry name" value="LYSM"/>
    <property type="match status" value="2"/>
</dbReference>
<evidence type="ECO:0000313" key="15">
    <source>
        <dbReference type="RefSeq" id="XP_039134376.1"/>
    </source>
</evidence>
<keyword evidence="4" id="KW-0732">Signal</keyword>
<evidence type="ECO:0000256" key="5">
    <source>
        <dbReference type="ARBA" id="ARBA00022741"/>
    </source>
</evidence>
<evidence type="ECO:0000256" key="8">
    <source>
        <dbReference type="ARBA" id="ARBA00023136"/>
    </source>
</evidence>
<accession>A0AB40C3M3</accession>
<proteinExistence type="predicted"/>
<organism evidence="14 15">
    <name type="scientific">Dioscorea cayennensis subsp. rotundata</name>
    <name type="common">White Guinea yam</name>
    <name type="synonym">Dioscorea rotundata</name>
    <dbReference type="NCBI Taxonomy" id="55577"/>
    <lineage>
        <taxon>Eukaryota</taxon>
        <taxon>Viridiplantae</taxon>
        <taxon>Streptophyta</taxon>
        <taxon>Embryophyta</taxon>
        <taxon>Tracheophyta</taxon>
        <taxon>Spermatophyta</taxon>
        <taxon>Magnoliopsida</taxon>
        <taxon>Liliopsida</taxon>
        <taxon>Dioscoreales</taxon>
        <taxon>Dioscoreaceae</taxon>
        <taxon>Dioscorea</taxon>
    </lineage>
</organism>
<keyword evidence="9" id="KW-1015">Disulfide bond</keyword>
<evidence type="ECO:0000256" key="6">
    <source>
        <dbReference type="ARBA" id="ARBA00022840"/>
    </source>
</evidence>
<protein>
    <submittedName>
        <fullName evidence="15">Protein LYK5</fullName>
    </submittedName>
</protein>
<evidence type="ECO:0000256" key="2">
    <source>
        <dbReference type="ARBA" id="ARBA00022475"/>
    </source>
</evidence>
<dbReference type="FunFam" id="1.10.510.10:FF:000468">
    <property type="entry name" value="PTI1-like tyrosine-protein kinase 3"/>
    <property type="match status" value="1"/>
</dbReference>
<feature type="compositionally biased region" description="Pro residues" evidence="10">
    <location>
        <begin position="282"/>
        <end position="299"/>
    </location>
</feature>
<dbReference type="Proteomes" id="UP001515500">
    <property type="component" value="Chromosome 2"/>
</dbReference>
<dbReference type="InterPro" id="IPR008266">
    <property type="entry name" value="Tyr_kinase_AS"/>
</dbReference>
<evidence type="ECO:0000256" key="3">
    <source>
        <dbReference type="ARBA" id="ARBA00022692"/>
    </source>
</evidence>
<dbReference type="Gene3D" id="3.30.200.20">
    <property type="entry name" value="Phosphorylase Kinase, domain 1"/>
    <property type="match status" value="1"/>
</dbReference>
<dbReference type="GeneID" id="120271763"/>
<evidence type="ECO:0000256" key="7">
    <source>
        <dbReference type="ARBA" id="ARBA00022989"/>
    </source>
</evidence>
<feature type="transmembrane region" description="Helical" evidence="11">
    <location>
        <begin position="314"/>
        <end position="337"/>
    </location>
</feature>
<feature type="region of interest" description="Disordered" evidence="10">
    <location>
        <begin position="275"/>
        <end position="308"/>
    </location>
</feature>
<gene>
    <name evidence="15" type="primary">LOC120271763</name>
</gene>
<dbReference type="Gene3D" id="1.10.510.10">
    <property type="entry name" value="Transferase(Phosphotransferase) domain 1"/>
    <property type="match status" value="1"/>
</dbReference>
<keyword evidence="5" id="KW-0547">Nucleotide-binding</keyword>
<keyword evidence="3 11" id="KW-0812">Transmembrane</keyword>
<keyword evidence="8 11" id="KW-0472">Membrane</keyword>
<dbReference type="GO" id="GO:0005886">
    <property type="term" value="C:plasma membrane"/>
    <property type="evidence" value="ECO:0007669"/>
    <property type="project" value="UniProtKB-SubCell"/>
</dbReference>
<dbReference type="PROSITE" id="PS00109">
    <property type="entry name" value="PROTEIN_KINASE_TYR"/>
    <property type="match status" value="1"/>
</dbReference>
<evidence type="ECO:0000313" key="14">
    <source>
        <dbReference type="Proteomes" id="UP001515500"/>
    </source>
</evidence>
<keyword evidence="6" id="KW-0067">ATP-binding</keyword>
<evidence type="ECO:0000256" key="1">
    <source>
        <dbReference type="ARBA" id="ARBA00004162"/>
    </source>
</evidence>
<dbReference type="Pfam" id="PF23473">
    <property type="entry name" value="LysM3_LYK4_5"/>
    <property type="match status" value="1"/>
</dbReference>
<dbReference type="Pfam" id="PF23446">
    <property type="entry name" value="LysM1_NFP_LYK"/>
    <property type="match status" value="1"/>
</dbReference>
<dbReference type="InterPro" id="IPR018392">
    <property type="entry name" value="LysM"/>
</dbReference>
<dbReference type="PROSITE" id="PS50011">
    <property type="entry name" value="PROTEIN_KINASE_DOM"/>
    <property type="match status" value="1"/>
</dbReference>
<dbReference type="InterPro" id="IPR056561">
    <property type="entry name" value="NFP_LYK_LysM1"/>
</dbReference>
<evidence type="ECO:0000256" key="4">
    <source>
        <dbReference type="ARBA" id="ARBA00022729"/>
    </source>
</evidence>
<evidence type="ECO:0000259" key="12">
    <source>
        <dbReference type="PROSITE" id="PS50011"/>
    </source>
</evidence>
<dbReference type="Pfam" id="PF07714">
    <property type="entry name" value="PK_Tyr_Ser-Thr"/>
    <property type="match status" value="1"/>
</dbReference>
<dbReference type="Pfam" id="PF23472">
    <property type="entry name" value="LysM2_CERK1_LYK3_4_5"/>
    <property type="match status" value="1"/>
</dbReference>
<dbReference type="RefSeq" id="XP_039134376.1">
    <property type="nucleotide sequence ID" value="XM_039278442.1"/>
</dbReference>
<keyword evidence="7 11" id="KW-1133">Transmembrane helix</keyword>
<dbReference type="GO" id="GO:0005524">
    <property type="term" value="F:ATP binding"/>
    <property type="evidence" value="ECO:0007669"/>
    <property type="project" value="UniProtKB-KW"/>
</dbReference>
<feature type="domain" description="Protein kinase" evidence="12">
    <location>
        <begin position="364"/>
        <end position="692"/>
    </location>
</feature>
<dbReference type="AlphaFoldDB" id="A0AB40C3M3"/>
<evidence type="ECO:0000259" key="13">
    <source>
        <dbReference type="PROSITE" id="PS51782"/>
    </source>
</evidence>
<evidence type="ECO:0000256" key="11">
    <source>
        <dbReference type="SAM" id="Phobius"/>
    </source>
</evidence>
<dbReference type="InterPro" id="IPR056563">
    <property type="entry name" value="LysM3_LYK4_5"/>
</dbReference>
<feature type="domain" description="LysM" evidence="13">
    <location>
        <begin position="158"/>
        <end position="205"/>
    </location>
</feature>
<dbReference type="InterPro" id="IPR000719">
    <property type="entry name" value="Prot_kinase_dom"/>
</dbReference>
<dbReference type="PANTHER" id="PTHR45927">
    <property type="entry name" value="LYSM-DOMAIN RECEPTOR-LIKE KINASE-RELATED"/>
    <property type="match status" value="1"/>
</dbReference>
<dbReference type="SUPFAM" id="SSF56112">
    <property type="entry name" value="Protein kinase-like (PK-like)"/>
    <property type="match status" value="1"/>
</dbReference>
<dbReference type="GO" id="GO:0004672">
    <property type="term" value="F:protein kinase activity"/>
    <property type="evidence" value="ECO:0007669"/>
    <property type="project" value="InterPro"/>
</dbReference>